<dbReference type="AlphaFoldDB" id="A0A9P1C7S0"/>
<dbReference type="EMBL" id="CAMXCT030001059">
    <property type="protein sequence ID" value="CAL4773529.1"/>
    <property type="molecule type" value="Genomic_DNA"/>
</dbReference>
<sequence>MRDPRVRWQGTRNATHFGIFFSAEHGLRARCSEEDVKGIIPGSGFGNHVHLPRVDHGRATLQAQDDLPGPAWRNVEKKAYENGVQVDLPIAVDVCCAPIVVPDDASVPDAPASEPSEAAEAAPVEAEAVPEAAPEAAPAVGGPKAAEAWESKDPKVPSSLVVFDWDDTLLPTSALVAAKRIAPAPGATVAPCAAAAQLSDWELDDLLESCAKAATDALRKASKYGRVGAMVNISLLQEPPDLSHTDLGQNIPEDPTERVEKAGALLDNLGRSLRTVRESANELANAGAVLAEKGDRLADVASYLREAQAHSGRMQGKIAEILELVKGMQNKAEESSVNWAMAVFLPPQCKGGRKGHGINVVIITNSGFGWVHETASRFMPSVLGELEKVPVISARAIFECQGVPEPYRWKVLCFRRIVECFSFDPRGETGPSSLISIGDGWQERLAAIMAAQDTDLALVKCMKFLEQPGMDQLVQQLNLCSQIFAGLVAHPGWVEASYSYNDVEGSKGADPMGHPAPNVAAPAVDGGFYVAIPSYQRVEIIQEKTLALLKQQGVPRHRVYIFVADALEYETYHRAIGRDWPNIVIGVKTLWRQRNFITEFFKEGTHIVSMDDDLEGLFQCTPCVQDLGRLDTRLAKLPRGSLQMVVEDALQRMKKSGAFLWALNVSDNPFYMYHGVSHKNGLCNGFFWGCLNRHLPELQLRLGDGHEDVERSVRFYQRDGALLRYRFLCAKTRCKTNSGGLQSLLKDRSREEEEGVRRLVAEFPRLLYLAPGSKLGLKFRSSMHPELMQQNLLTAEGFKLLQSRGEVHLLEGACWAAVKGLKGRKALSIISGTVDRCTQKAVCLRLGSDGPASSRGDFLGITCVDFYAKISASELQLLWLPEAASKALGVPHRTWTPQLQQLLQLPEPGLQPRLEPLPEQVTATATPRGGFLRMLQGLAGKKRRGCPDIGIYFRNLEV</sequence>
<feature type="region of interest" description="Disordered" evidence="1">
    <location>
        <begin position="106"/>
        <end position="139"/>
    </location>
</feature>
<reference evidence="3 4" key="2">
    <citation type="submission" date="2024-05" db="EMBL/GenBank/DDBJ databases">
        <authorList>
            <person name="Chen Y."/>
            <person name="Shah S."/>
            <person name="Dougan E. K."/>
            <person name="Thang M."/>
            <person name="Chan C."/>
        </authorList>
    </citation>
    <scope>NUCLEOTIDE SEQUENCE [LARGE SCALE GENOMIC DNA]</scope>
</reference>
<name>A0A9P1C7S0_9DINO</name>
<dbReference type="PANTHER" id="PTHR38899">
    <property type="entry name" value="DOMAIN OOKINETE PROTEIN, PUTATIVE-RELATED"/>
    <property type="match status" value="1"/>
</dbReference>
<dbReference type="OrthoDB" id="444619at2759"/>
<keyword evidence="4" id="KW-1185">Reference proteome</keyword>
<evidence type="ECO:0000313" key="3">
    <source>
        <dbReference type="EMBL" id="CAL4773529.1"/>
    </source>
</evidence>
<reference evidence="2" key="1">
    <citation type="submission" date="2022-10" db="EMBL/GenBank/DDBJ databases">
        <authorList>
            <person name="Chen Y."/>
            <person name="Dougan E. K."/>
            <person name="Chan C."/>
            <person name="Rhodes N."/>
            <person name="Thang M."/>
        </authorList>
    </citation>
    <scope>NUCLEOTIDE SEQUENCE</scope>
</reference>
<evidence type="ECO:0000256" key="1">
    <source>
        <dbReference type="SAM" id="MobiDB-lite"/>
    </source>
</evidence>
<proteinExistence type="predicted"/>
<organism evidence="2">
    <name type="scientific">Cladocopium goreaui</name>
    <dbReference type="NCBI Taxonomy" id="2562237"/>
    <lineage>
        <taxon>Eukaryota</taxon>
        <taxon>Sar</taxon>
        <taxon>Alveolata</taxon>
        <taxon>Dinophyceae</taxon>
        <taxon>Suessiales</taxon>
        <taxon>Symbiodiniaceae</taxon>
        <taxon>Cladocopium</taxon>
    </lineage>
</organism>
<dbReference type="EMBL" id="CAMXCT020001059">
    <property type="protein sequence ID" value="CAL1139592.1"/>
    <property type="molecule type" value="Genomic_DNA"/>
</dbReference>
<gene>
    <name evidence="2" type="ORF">C1SCF055_LOCUS13586</name>
</gene>
<comment type="caution">
    <text evidence="2">The sequence shown here is derived from an EMBL/GenBank/DDBJ whole genome shotgun (WGS) entry which is preliminary data.</text>
</comment>
<accession>A0A9P1C7S0</accession>
<evidence type="ECO:0000313" key="4">
    <source>
        <dbReference type="Proteomes" id="UP001152797"/>
    </source>
</evidence>
<dbReference type="PANTHER" id="PTHR38899:SF1">
    <property type="entry name" value="PROTEIN KINASE"/>
    <property type="match status" value="1"/>
</dbReference>
<evidence type="ECO:0000313" key="2">
    <source>
        <dbReference type="EMBL" id="CAI3986217.1"/>
    </source>
</evidence>
<dbReference type="EMBL" id="CAMXCT010001059">
    <property type="protein sequence ID" value="CAI3986217.1"/>
    <property type="molecule type" value="Genomic_DNA"/>
</dbReference>
<dbReference type="Proteomes" id="UP001152797">
    <property type="component" value="Unassembled WGS sequence"/>
</dbReference>
<protein>
    <submittedName>
        <fullName evidence="3">TET-Associated Glycosyltransferase domain-containing protein</fullName>
    </submittedName>
</protein>